<protein>
    <submittedName>
        <fullName evidence="3">Arsenate reductase</fullName>
    </submittedName>
</protein>
<dbReference type="AlphaFoldDB" id="A0A0L8AN63"/>
<dbReference type="OrthoDB" id="1120494at2"/>
<gene>
    <name evidence="3" type="ORF">OB69_05020</name>
</gene>
<name>A0A0L8AN63_9BACT</name>
<dbReference type="InterPro" id="IPR006660">
    <property type="entry name" value="Arsenate_reductase-like"/>
</dbReference>
<dbReference type="Pfam" id="PF03960">
    <property type="entry name" value="ArsC"/>
    <property type="match status" value="1"/>
</dbReference>
<organism evidence="3 4">
    <name type="scientific">Roseivirga seohaensis subsp. aquiponti</name>
    <dbReference type="NCBI Taxonomy" id="1566026"/>
    <lineage>
        <taxon>Bacteria</taxon>
        <taxon>Pseudomonadati</taxon>
        <taxon>Bacteroidota</taxon>
        <taxon>Cytophagia</taxon>
        <taxon>Cytophagales</taxon>
        <taxon>Roseivirgaceae</taxon>
        <taxon>Roseivirga</taxon>
    </lineage>
</organism>
<dbReference type="EMBL" id="JSVA01000006">
    <property type="protein sequence ID" value="KOF03759.1"/>
    <property type="molecule type" value="Genomic_DNA"/>
</dbReference>
<accession>A0A0L8AN63</accession>
<evidence type="ECO:0000256" key="2">
    <source>
        <dbReference type="PROSITE-ProRule" id="PRU01282"/>
    </source>
</evidence>
<dbReference type="SUPFAM" id="SSF52833">
    <property type="entry name" value="Thioredoxin-like"/>
    <property type="match status" value="1"/>
</dbReference>
<comment type="caution">
    <text evidence="3">The sequence shown here is derived from an EMBL/GenBank/DDBJ whole genome shotgun (WGS) entry which is preliminary data.</text>
</comment>
<dbReference type="PANTHER" id="PTHR30041:SF8">
    <property type="entry name" value="PROTEIN YFFB"/>
    <property type="match status" value="1"/>
</dbReference>
<dbReference type="InterPro" id="IPR036249">
    <property type="entry name" value="Thioredoxin-like_sf"/>
</dbReference>
<reference evidence="4" key="1">
    <citation type="submission" date="2014-11" db="EMBL/GenBank/DDBJ databases">
        <title>Genome sequencing of Roseivirga sp. D-25.</title>
        <authorList>
            <person name="Selvaratnam C."/>
            <person name="Thevarajoo S."/>
            <person name="Goh K.M."/>
            <person name="Eee R."/>
            <person name="Chan K.-G."/>
            <person name="Chong C.S."/>
        </authorList>
    </citation>
    <scope>NUCLEOTIDE SEQUENCE [LARGE SCALE GENOMIC DNA]</scope>
    <source>
        <strain evidence="4">D-25</strain>
    </source>
</reference>
<dbReference type="Gene3D" id="3.40.30.10">
    <property type="entry name" value="Glutaredoxin"/>
    <property type="match status" value="1"/>
</dbReference>
<evidence type="ECO:0000313" key="3">
    <source>
        <dbReference type="EMBL" id="KOF03759.1"/>
    </source>
</evidence>
<keyword evidence="4" id="KW-1185">Reference proteome</keyword>
<evidence type="ECO:0000313" key="4">
    <source>
        <dbReference type="Proteomes" id="UP000036908"/>
    </source>
</evidence>
<dbReference type="PATRIC" id="fig|1566026.4.peg.2828"/>
<dbReference type="PANTHER" id="PTHR30041">
    <property type="entry name" value="ARSENATE REDUCTASE"/>
    <property type="match status" value="1"/>
</dbReference>
<dbReference type="Proteomes" id="UP000036908">
    <property type="component" value="Unassembled WGS sequence"/>
</dbReference>
<dbReference type="PROSITE" id="PS51353">
    <property type="entry name" value="ARSC"/>
    <property type="match status" value="1"/>
</dbReference>
<evidence type="ECO:0000256" key="1">
    <source>
        <dbReference type="ARBA" id="ARBA00007198"/>
    </source>
</evidence>
<comment type="similarity">
    <text evidence="1 2">Belongs to the ArsC family.</text>
</comment>
<proteinExistence type="inferred from homology"/>
<dbReference type="RefSeq" id="WP_053222718.1">
    <property type="nucleotide sequence ID" value="NZ_JSVA01000006.1"/>
</dbReference>
<sequence length="115" mass="13606">MKKVYYLSTCSTCKRIMDELNLSDFEKQDIKTEAITADQLEQMKEMSGSYESLFSRKAMKFRSMGLNEMDLDEKDYRKYILEEYTFLKRPVFIVNNQIFVGNSKKVVEELKALLN</sequence>